<gene>
    <name evidence="8" type="ORF">DAERI_120055</name>
</gene>
<keyword evidence="4" id="KW-0732">Signal</keyword>
<sequence>MTIPGFLLSSGLLLAGLGAAQEMPARASETPPLQGCAKSSDYDGKGSFELFGKNGFIFESPEFQDTYEFKGAGQLTLLVNAFRARGSELILVPVPSRAIKYAGGLDLTAYPRLDFSSQKFVQSWEQMIASARGTGAHVVDLLPDILAFKPGARGEDFFYPRDHHWTTSGAEKAAEETAELIAGIIKARQWTLPTKKGTLTFTGGSSFTGSYGNRFESVCGQKLPKMTSYQARYEQEDESLLGDEDAVVGIFGDSFGQGFPDSNFGPLLEYKTGLNTVNYSSAGAGPLLSLYGYLADPGVREKLPKFIVVPFMGWLSNNAFDYNQATAALLSCTDRTRLARVDFPAGQEKISFGTLPQTDARKLVHIHTNETTNYLEVRGKYTDGSPMRWENWRVSADYFRGSRNDFYSLASVGRTPLEASIAIDGRKPTAGYAEVCLVDLGNPQGDLPSP</sequence>
<keyword evidence="3" id="KW-0808">Transferase</keyword>
<dbReference type="UniPathway" id="UPA00286"/>
<reference evidence="9" key="1">
    <citation type="submission" date="2018-01" db="EMBL/GenBank/DDBJ databases">
        <title>Draft Genome Sequence of the Radioresistant Bacterium Deinococcus aerius TR0125, Isolated from the Higher Atmosphere above Japan.</title>
        <authorList>
            <person name="Satoh K."/>
            <person name="Arai H."/>
            <person name="Sanzen T."/>
            <person name="Kawaguchi Y."/>
            <person name="Hayashi H."/>
            <person name="Yokobori S."/>
            <person name="Yamagishi A."/>
            <person name="Oono Y."/>
            <person name="Narumi I."/>
        </authorList>
    </citation>
    <scope>NUCLEOTIDE SEQUENCE [LARGE SCALE GENOMIC DNA]</scope>
    <source>
        <strain evidence="9">TR0125</strain>
    </source>
</reference>
<dbReference type="GO" id="GO:0042597">
    <property type="term" value="C:periplasmic space"/>
    <property type="evidence" value="ECO:0007669"/>
    <property type="project" value="UniProtKB-SubCell"/>
</dbReference>
<dbReference type="AlphaFoldDB" id="A0A2I9CY54"/>
<comment type="pathway">
    <text evidence="2">Glycan biosynthesis; alginate biosynthesis.</text>
</comment>
<dbReference type="GO" id="GO:0042121">
    <property type="term" value="P:alginic acid biosynthetic process"/>
    <property type="evidence" value="ECO:0007669"/>
    <property type="project" value="UniProtKB-UniPathway"/>
</dbReference>
<evidence type="ECO:0000259" key="7">
    <source>
        <dbReference type="Pfam" id="PF16822"/>
    </source>
</evidence>
<comment type="caution">
    <text evidence="8">The sequence shown here is derived from an EMBL/GenBank/DDBJ whole genome shotgun (WGS) entry which is preliminary data.</text>
</comment>
<keyword evidence="6" id="KW-0016">Alginate biosynthesis</keyword>
<dbReference type="GO" id="GO:0016740">
    <property type="term" value="F:transferase activity"/>
    <property type="evidence" value="ECO:0007669"/>
    <property type="project" value="UniProtKB-KW"/>
</dbReference>
<organism evidence="8 9">
    <name type="scientific">Deinococcus aerius</name>
    <dbReference type="NCBI Taxonomy" id="200253"/>
    <lineage>
        <taxon>Bacteria</taxon>
        <taxon>Thermotogati</taxon>
        <taxon>Deinococcota</taxon>
        <taxon>Deinococci</taxon>
        <taxon>Deinococcales</taxon>
        <taxon>Deinococcaceae</taxon>
        <taxon>Deinococcus</taxon>
    </lineage>
</organism>
<evidence type="ECO:0000256" key="4">
    <source>
        <dbReference type="ARBA" id="ARBA00022729"/>
    </source>
</evidence>
<name>A0A2I9CY54_9DEIO</name>
<protein>
    <recommendedName>
        <fullName evidence="7">AlgX/AlgJ SGNH hydrolase-like domain-containing protein</fullName>
    </recommendedName>
</protein>
<evidence type="ECO:0000256" key="6">
    <source>
        <dbReference type="ARBA" id="ARBA00022841"/>
    </source>
</evidence>
<evidence type="ECO:0000256" key="5">
    <source>
        <dbReference type="ARBA" id="ARBA00022764"/>
    </source>
</evidence>
<dbReference type="RefSeq" id="WP_103130400.1">
    <property type="nucleotide sequence ID" value="NZ_BFAG01000012.1"/>
</dbReference>
<dbReference type="InterPro" id="IPR031811">
    <property type="entry name" value="ALGX/ALGJ_SGNH-like"/>
</dbReference>
<evidence type="ECO:0000256" key="1">
    <source>
        <dbReference type="ARBA" id="ARBA00004418"/>
    </source>
</evidence>
<dbReference type="OrthoDB" id="5657087at2"/>
<dbReference type="EMBL" id="BFAG01000012">
    <property type="protein sequence ID" value="GBF07062.1"/>
    <property type="molecule type" value="Genomic_DNA"/>
</dbReference>
<dbReference type="Pfam" id="PF16822">
    <property type="entry name" value="ALGX"/>
    <property type="match status" value="1"/>
</dbReference>
<evidence type="ECO:0000256" key="2">
    <source>
        <dbReference type="ARBA" id="ARBA00005182"/>
    </source>
</evidence>
<evidence type="ECO:0000313" key="8">
    <source>
        <dbReference type="EMBL" id="GBF07062.1"/>
    </source>
</evidence>
<accession>A0A2I9CY54</accession>
<evidence type="ECO:0000256" key="3">
    <source>
        <dbReference type="ARBA" id="ARBA00022679"/>
    </source>
</evidence>
<dbReference type="Proteomes" id="UP000236569">
    <property type="component" value="Unassembled WGS sequence"/>
</dbReference>
<keyword evidence="9" id="KW-1185">Reference proteome</keyword>
<comment type="subcellular location">
    <subcellularLocation>
        <location evidence="1">Periplasm</location>
    </subcellularLocation>
</comment>
<feature type="domain" description="AlgX/AlgJ SGNH hydrolase-like" evidence="7">
    <location>
        <begin position="52"/>
        <end position="308"/>
    </location>
</feature>
<keyword evidence="5" id="KW-0574">Periplasm</keyword>
<proteinExistence type="predicted"/>
<evidence type="ECO:0000313" key="9">
    <source>
        <dbReference type="Proteomes" id="UP000236569"/>
    </source>
</evidence>